<dbReference type="PROSITE" id="PS50088">
    <property type="entry name" value="ANK_REPEAT"/>
    <property type="match status" value="4"/>
</dbReference>
<evidence type="ECO:0000256" key="1">
    <source>
        <dbReference type="ARBA" id="ARBA00022536"/>
    </source>
</evidence>
<feature type="compositionally biased region" description="Low complexity" evidence="12">
    <location>
        <begin position="825"/>
        <end position="861"/>
    </location>
</feature>
<dbReference type="EMBL" id="LR900415">
    <property type="protein sequence ID" value="CAD7245598.1"/>
    <property type="molecule type" value="Genomic_DNA"/>
</dbReference>
<dbReference type="Gene3D" id="3.30.300.320">
    <property type="match status" value="1"/>
</dbReference>
<evidence type="ECO:0000256" key="13">
    <source>
        <dbReference type="SAM" id="Phobius"/>
    </source>
</evidence>
<dbReference type="AlphaFoldDB" id="A0A7R8X964"/>
<keyword evidence="6 11" id="KW-0040">ANK repeat</keyword>
<evidence type="ECO:0000313" key="15">
    <source>
        <dbReference type="EMBL" id="CAD7245598.1"/>
    </source>
</evidence>
<keyword evidence="5 13" id="KW-1133">Transmembrane helix</keyword>
<comment type="subcellular location">
    <subcellularLocation>
        <location evidence="10">Endomembrane system</location>
        <topology evidence="10">Single-pass type I membrane protein</topology>
    </subcellularLocation>
</comment>
<evidence type="ECO:0000256" key="7">
    <source>
        <dbReference type="ARBA" id="ARBA00023136"/>
    </source>
</evidence>
<dbReference type="Gene3D" id="1.25.40.20">
    <property type="entry name" value="Ankyrin repeat-containing domain"/>
    <property type="match status" value="1"/>
</dbReference>
<dbReference type="Proteomes" id="UP000677054">
    <property type="component" value="Unassembled WGS sequence"/>
</dbReference>
<dbReference type="CDD" id="cd21706">
    <property type="entry name" value="JMTM_dNotch"/>
    <property type="match status" value="1"/>
</dbReference>
<dbReference type="Pfam" id="PF12796">
    <property type="entry name" value="Ank_2"/>
    <property type="match status" value="2"/>
</dbReference>
<dbReference type="SMART" id="SM01339">
    <property type="entry name" value="NODP"/>
    <property type="match status" value="1"/>
</dbReference>
<dbReference type="PANTHER" id="PTHR24198">
    <property type="entry name" value="ANKYRIN REPEAT AND PROTEIN KINASE DOMAIN-CONTAINING PROTEIN"/>
    <property type="match status" value="1"/>
</dbReference>
<feature type="compositionally biased region" description="Low complexity" evidence="12">
    <location>
        <begin position="942"/>
        <end position="958"/>
    </location>
</feature>
<dbReference type="SMART" id="SM01334">
    <property type="entry name" value="DUF3454"/>
    <property type="match status" value="1"/>
</dbReference>
<accession>A0A7R8X964</accession>
<evidence type="ECO:0000256" key="11">
    <source>
        <dbReference type="PROSITE-ProRule" id="PRU00023"/>
    </source>
</evidence>
<protein>
    <recommendedName>
        <fullName evidence="14">LNR domain-containing protein</fullName>
    </recommendedName>
</protein>
<feature type="domain" description="LNR" evidence="14">
    <location>
        <begin position="28"/>
        <end position="66"/>
    </location>
</feature>
<proteinExistence type="predicted"/>
<dbReference type="Pfam" id="PF00066">
    <property type="entry name" value="Notch"/>
    <property type="match status" value="2"/>
</dbReference>
<dbReference type="Gene3D" id="3.30.70.3310">
    <property type="match status" value="1"/>
</dbReference>
<feature type="region of interest" description="Disordered" evidence="12">
    <location>
        <begin position="622"/>
        <end position="693"/>
    </location>
</feature>
<dbReference type="InterPro" id="IPR000800">
    <property type="entry name" value="Notch_dom"/>
</dbReference>
<keyword evidence="1" id="KW-0245">EGF-like domain</keyword>
<dbReference type="InterPro" id="IPR035993">
    <property type="entry name" value="Notch-like_dom_sf"/>
</dbReference>
<feature type="region of interest" description="Disordered" evidence="12">
    <location>
        <begin position="295"/>
        <end position="317"/>
    </location>
</feature>
<dbReference type="SMART" id="SM00248">
    <property type="entry name" value="ANK"/>
    <property type="match status" value="6"/>
</dbReference>
<keyword evidence="8" id="KW-1015">Disulfide bond</keyword>
<keyword evidence="9" id="KW-0325">Glycoprotein</keyword>
<sequence>MNGECDVECNNAGCLFDGRDCERELQQCNTIYDAYCLEHYDNGHCDYGCNSAECGWDGGDCSTTAPNLAIGALQITILMDLTEFRNHSAAFLREIGHHLRTVVHIKKDQFGNNMIYPWGPDKSTLEEFSLLYPFMASGVTVYLEIDNQQCQADGDECFASASQAAQFLGATASTHALQTGFPIYQVSGVESGGGSRGGEGGSSSTQVAYFLVAALAVLIAAILAGVLITGQRKRARGVTWFPEGFFKNSSASGIRQQSRRCPDGQEMKHLPKVPSSHRITDLAPSEMSIPADFGQWSEDEEEHPPSKRMKSEQAGYSSDHTCITTDYDENDTRPWTQQHLKAADVYRPENFAFTPPQGQHAEPGLADIDVRGPGGLTPLMVASFRGGGLDTGEEEGGDDDGSAQIIQDLLMQGANISATTDRTGETSLHLAARNARADAAKRLLEAGADANMPDASGRTPLHASIAADAQGVFQILLRNRATNLNARTNDGTTPLILAARLAIEGMVEDLIGAEADVNATDEAGKSALHWAAAVNNVDAVRILLAHGANRDAQDNKDETPLFLAAREGSYEACQVLLDHMANRDIGDHMDRLPRDVAQERMHHDIVRLLDEHVVRASHPPAAATLHPQLLHPHTTTLPPARPPKPKKRVKSGPGTQVTSPQSEGCLLKRKGSTKGKVEKKEEDSPIANTPMSPYEMNGNPLFLGVHNGLGMSHPNLASLSHLSQVQHQQVQQLPSYEEAIKNATIHSLALEPGSAFSNIPPEHMFSGISHIRQGSMPPLSMAQMHPQFTFVPGLPPHLMQHQHLHHSHHIPQQQPHPQPPPKPQQQPQGQQPTSQHGAIGPHQPSLLLSPPQSAGSSHTLSPPHPPLPSPLKTRPPGTSLPTSPTHMAAMRKGIYMQYPTPPSNEGTTPPPATPHGGQAGNAGMHPTTLPDTYLTPSPDPNSPDQWSSSSPHSQSDWSEPGQSPAYAGLANQTMMQGNQAHRQAEAVYI</sequence>
<evidence type="ECO:0000256" key="6">
    <source>
        <dbReference type="ARBA" id="ARBA00023043"/>
    </source>
</evidence>
<dbReference type="PRINTS" id="PR01452">
    <property type="entry name" value="LNOTCHREPEAT"/>
</dbReference>
<dbReference type="PROSITE" id="PS50297">
    <property type="entry name" value="ANK_REP_REGION"/>
    <property type="match status" value="3"/>
</dbReference>
<dbReference type="SMART" id="SM00004">
    <property type="entry name" value="NL"/>
    <property type="match status" value="2"/>
</dbReference>
<evidence type="ECO:0000256" key="9">
    <source>
        <dbReference type="ARBA" id="ARBA00023180"/>
    </source>
</evidence>
<organism evidence="15">
    <name type="scientific">Darwinula stevensoni</name>
    <dbReference type="NCBI Taxonomy" id="69355"/>
    <lineage>
        <taxon>Eukaryota</taxon>
        <taxon>Metazoa</taxon>
        <taxon>Ecdysozoa</taxon>
        <taxon>Arthropoda</taxon>
        <taxon>Crustacea</taxon>
        <taxon>Oligostraca</taxon>
        <taxon>Ostracoda</taxon>
        <taxon>Podocopa</taxon>
        <taxon>Podocopida</taxon>
        <taxon>Darwinulocopina</taxon>
        <taxon>Darwinuloidea</taxon>
        <taxon>Darwinulidae</taxon>
        <taxon>Darwinula</taxon>
    </lineage>
</organism>
<evidence type="ECO:0000256" key="3">
    <source>
        <dbReference type="ARBA" id="ARBA00022729"/>
    </source>
</evidence>
<evidence type="ECO:0000256" key="5">
    <source>
        <dbReference type="ARBA" id="ARBA00022989"/>
    </source>
</evidence>
<dbReference type="Pfam" id="PF07684">
    <property type="entry name" value="NODP"/>
    <property type="match status" value="1"/>
</dbReference>
<dbReference type="FunFam" id="1.25.40.20:FF:000005">
    <property type="entry name" value="Neurogenic locus notch 1"/>
    <property type="match status" value="1"/>
</dbReference>
<dbReference type="SUPFAM" id="SSF48403">
    <property type="entry name" value="Ankyrin repeat"/>
    <property type="match status" value="1"/>
</dbReference>
<dbReference type="InterPro" id="IPR002110">
    <property type="entry name" value="Ankyrin_rpt"/>
</dbReference>
<dbReference type="PANTHER" id="PTHR24198:SF165">
    <property type="entry name" value="ANKYRIN REPEAT-CONTAINING PROTEIN-RELATED"/>
    <property type="match status" value="1"/>
</dbReference>
<feature type="region of interest" description="Disordered" evidence="12">
    <location>
        <begin position="251"/>
        <end position="277"/>
    </location>
</feature>
<dbReference type="EMBL" id="CAJPEV010000898">
    <property type="protein sequence ID" value="CAG0889380.1"/>
    <property type="molecule type" value="Genomic_DNA"/>
</dbReference>
<dbReference type="InterPro" id="IPR024600">
    <property type="entry name" value="Notch_C"/>
</dbReference>
<evidence type="ECO:0000256" key="12">
    <source>
        <dbReference type="SAM" id="MobiDB-lite"/>
    </source>
</evidence>
<keyword evidence="16" id="KW-1185">Reference proteome</keyword>
<reference evidence="15" key="1">
    <citation type="submission" date="2020-11" db="EMBL/GenBank/DDBJ databases">
        <authorList>
            <person name="Tran Van P."/>
        </authorList>
    </citation>
    <scope>NUCLEOTIDE SEQUENCE</scope>
</reference>
<dbReference type="GO" id="GO:0030154">
    <property type="term" value="P:cell differentiation"/>
    <property type="evidence" value="ECO:0007669"/>
    <property type="project" value="InterPro"/>
</dbReference>
<feature type="transmembrane region" description="Helical" evidence="13">
    <location>
        <begin position="207"/>
        <end position="228"/>
    </location>
</feature>
<gene>
    <name evidence="15" type="ORF">DSTB1V02_LOCUS5470</name>
</gene>
<dbReference type="SUPFAM" id="SSF90193">
    <property type="entry name" value="Notch domain"/>
    <property type="match status" value="1"/>
</dbReference>
<evidence type="ECO:0000313" key="16">
    <source>
        <dbReference type="Proteomes" id="UP000677054"/>
    </source>
</evidence>
<feature type="repeat" description="ANK" evidence="11">
    <location>
        <begin position="423"/>
        <end position="455"/>
    </location>
</feature>
<dbReference type="Pfam" id="PF06816">
    <property type="entry name" value="NOD"/>
    <property type="match status" value="1"/>
</dbReference>
<evidence type="ECO:0000256" key="4">
    <source>
        <dbReference type="ARBA" id="ARBA00022737"/>
    </source>
</evidence>
<dbReference type="InterPro" id="IPR036770">
    <property type="entry name" value="Ankyrin_rpt-contain_sf"/>
</dbReference>
<dbReference type="PROSITE" id="PS50258">
    <property type="entry name" value="LNR"/>
    <property type="match status" value="1"/>
</dbReference>
<feature type="repeat" description="ANK" evidence="11">
    <location>
        <begin position="523"/>
        <end position="555"/>
    </location>
</feature>
<keyword evidence="2 13" id="KW-0812">Transmembrane</keyword>
<name>A0A7R8X964_9CRUS</name>
<feature type="compositionally biased region" description="Polar residues" evidence="12">
    <location>
        <begin position="653"/>
        <end position="662"/>
    </location>
</feature>
<dbReference type="GO" id="GO:0012505">
    <property type="term" value="C:endomembrane system"/>
    <property type="evidence" value="ECO:0007669"/>
    <property type="project" value="UniProtKB-SubCell"/>
</dbReference>
<feature type="compositionally biased region" description="Basic residues" evidence="12">
    <location>
        <begin position="800"/>
        <end position="809"/>
    </location>
</feature>
<keyword evidence="4" id="KW-0677">Repeat</keyword>
<evidence type="ECO:0000256" key="8">
    <source>
        <dbReference type="ARBA" id="ARBA00023157"/>
    </source>
</evidence>
<evidence type="ECO:0000256" key="10">
    <source>
        <dbReference type="ARBA" id="ARBA00046288"/>
    </source>
</evidence>
<dbReference type="OrthoDB" id="283575at2759"/>
<dbReference type="GO" id="GO:0016020">
    <property type="term" value="C:membrane"/>
    <property type="evidence" value="ECO:0007669"/>
    <property type="project" value="InterPro"/>
</dbReference>
<feature type="compositionally biased region" description="Pro residues" evidence="12">
    <location>
        <begin position="814"/>
        <end position="824"/>
    </location>
</feature>
<dbReference type="GO" id="GO:0007219">
    <property type="term" value="P:Notch signaling pathway"/>
    <property type="evidence" value="ECO:0007669"/>
    <property type="project" value="InterPro"/>
</dbReference>
<feature type="repeat" description="ANK" evidence="11">
    <location>
        <begin position="490"/>
        <end position="522"/>
    </location>
</feature>
<dbReference type="InterPro" id="IPR010660">
    <property type="entry name" value="Notch_NOD_dom"/>
</dbReference>
<feature type="compositionally biased region" description="Basic and acidic residues" evidence="12">
    <location>
        <begin position="260"/>
        <end position="269"/>
    </location>
</feature>
<keyword evidence="3" id="KW-0732">Signal</keyword>
<evidence type="ECO:0000259" key="14">
    <source>
        <dbReference type="PROSITE" id="PS50258"/>
    </source>
</evidence>
<dbReference type="SMART" id="SM01338">
    <property type="entry name" value="NOD"/>
    <property type="match status" value="1"/>
</dbReference>
<dbReference type="InterPro" id="IPR011656">
    <property type="entry name" value="Notch_NODP_dom"/>
</dbReference>
<feature type="region of interest" description="Disordered" evidence="12">
    <location>
        <begin position="791"/>
        <end position="969"/>
    </location>
</feature>
<feature type="repeat" description="ANK" evidence="11">
    <location>
        <begin position="556"/>
        <end position="588"/>
    </location>
</feature>
<evidence type="ECO:0000256" key="2">
    <source>
        <dbReference type="ARBA" id="ARBA00022692"/>
    </source>
</evidence>
<keyword evidence="7 13" id="KW-0472">Membrane</keyword>
<dbReference type="PRINTS" id="PR01983">
    <property type="entry name" value="NOTCH"/>
</dbReference>